<dbReference type="PANTHER" id="PTHR30619:SF1">
    <property type="entry name" value="RECOMBINATION PROTEIN 2"/>
    <property type="match status" value="1"/>
</dbReference>
<evidence type="ECO:0000256" key="1">
    <source>
        <dbReference type="SAM" id="SignalP"/>
    </source>
</evidence>
<dbReference type="Gene3D" id="3.60.15.10">
    <property type="entry name" value="Ribonuclease Z/Hydroxyacylglutathione hydrolase-like"/>
    <property type="match status" value="1"/>
</dbReference>
<gene>
    <name evidence="2" type="ORF">HY076_04260</name>
</gene>
<dbReference type="Proteomes" id="UP000807850">
    <property type="component" value="Unassembled WGS sequence"/>
</dbReference>
<dbReference type="InterPro" id="IPR052159">
    <property type="entry name" value="Competence_DNA_uptake"/>
</dbReference>
<dbReference type="InterPro" id="IPR036866">
    <property type="entry name" value="RibonucZ/Hydroxyglut_hydro"/>
</dbReference>
<reference evidence="2" key="1">
    <citation type="submission" date="2020-07" db="EMBL/GenBank/DDBJ databases">
        <title>Huge and variable diversity of episymbiotic CPR bacteria and DPANN archaea in groundwater ecosystems.</title>
        <authorList>
            <person name="He C.Y."/>
            <person name="Keren R."/>
            <person name="Whittaker M."/>
            <person name="Farag I.F."/>
            <person name="Doudna J."/>
            <person name="Cate J.H.D."/>
            <person name="Banfield J.F."/>
        </authorList>
    </citation>
    <scope>NUCLEOTIDE SEQUENCE</scope>
    <source>
        <strain evidence="2">NC_groundwater_928_Pr1_S-0.2um_72_17</strain>
    </source>
</reference>
<dbReference type="PANTHER" id="PTHR30619">
    <property type="entry name" value="DNA INTERNALIZATION/COMPETENCE PROTEIN COMEC/REC2"/>
    <property type="match status" value="1"/>
</dbReference>
<name>A0A9D6QIK1_UNCEI</name>
<dbReference type="PROSITE" id="PS51318">
    <property type="entry name" value="TAT"/>
    <property type="match status" value="1"/>
</dbReference>
<sequence>MNPRKLLGRRVALLATAGIALCSALASTPAHAVFTNGKLQVIHLDAGQGDGAVIITPGGQVALIDEGTNFTAGTSPPSCSRVLSELQALGVTHVDLHFASHYHADHIGCITSLTGITIDAGWDRAESYGSATYTNYTNYLGTKRHTLTKGQEFTLDALSAHPVTITCVALAGDGITTSDENSKCVVLKVSYGEFDEVLGGDLTGYPSGTSSSNTNIETKVGPQVGPVEVYKVHHHGSAYGSYDDWLNATTPKIGIISCGTGNSYGHPTAAALTRLHNHAVHTYWTETGMGAAPNPAWDKVANDEIRINAVWQPGGVDSI</sequence>
<dbReference type="AlphaFoldDB" id="A0A9D6QIK1"/>
<evidence type="ECO:0000313" key="3">
    <source>
        <dbReference type="Proteomes" id="UP000807850"/>
    </source>
</evidence>
<dbReference type="SUPFAM" id="SSF56281">
    <property type="entry name" value="Metallo-hydrolase/oxidoreductase"/>
    <property type="match status" value="1"/>
</dbReference>
<organism evidence="2 3">
    <name type="scientific">Eiseniibacteriota bacterium</name>
    <dbReference type="NCBI Taxonomy" id="2212470"/>
    <lineage>
        <taxon>Bacteria</taxon>
        <taxon>Candidatus Eiseniibacteriota</taxon>
    </lineage>
</organism>
<keyword evidence="1" id="KW-0732">Signal</keyword>
<proteinExistence type="predicted"/>
<feature type="signal peptide" evidence="1">
    <location>
        <begin position="1"/>
        <end position="32"/>
    </location>
</feature>
<dbReference type="EMBL" id="JACQAY010000129">
    <property type="protein sequence ID" value="MBI3539467.1"/>
    <property type="molecule type" value="Genomic_DNA"/>
</dbReference>
<accession>A0A9D6QIK1</accession>
<evidence type="ECO:0000313" key="2">
    <source>
        <dbReference type="EMBL" id="MBI3539467.1"/>
    </source>
</evidence>
<comment type="caution">
    <text evidence="2">The sequence shown here is derived from an EMBL/GenBank/DDBJ whole genome shotgun (WGS) entry which is preliminary data.</text>
</comment>
<protein>
    <recommendedName>
        <fullName evidence="4">MBL fold metallo-hydrolase</fullName>
    </recommendedName>
</protein>
<dbReference type="InterPro" id="IPR006311">
    <property type="entry name" value="TAT_signal"/>
</dbReference>
<evidence type="ECO:0008006" key="4">
    <source>
        <dbReference type="Google" id="ProtNLM"/>
    </source>
</evidence>
<feature type="chain" id="PRO_5039227688" description="MBL fold metallo-hydrolase" evidence="1">
    <location>
        <begin position="33"/>
        <end position="319"/>
    </location>
</feature>